<comment type="caution">
    <text evidence="1">The sequence shown here is derived from an EMBL/GenBank/DDBJ whole genome shotgun (WGS) entry which is preliminary data.</text>
</comment>
<keyword evidence="2" id="KW-1185">Reference proteome</keyword>
<protein>
    <submittedName>
        <fullName evidence="1">Uncharacterized protein</fullName>
    </submittedName>
</protein>
<evidence type="ECO:0000313" key="2">
    <source>
        <dbReference type="Proteomes" id="UP000192132"/>
    </source>
</evidence>
<proteinExistence type="predicted"/>
<dbReference type="EMBL" id="MLCN01000053">
    <property type="protein sequence ID" value="ONG37418.1"/>
    <property type="molecule type" value="Genomic_DNA"/>
</dbReference>
<reference evidence="1 2" key="1">
    <citation type="submission" date="2016-10" db="EMBL/GenBank/DDBJ databases">
        <title>Draft Genome sequence of Alkanindiges sp. strain H1.</title>
        <authorList>
            <person name="Subhash Y."/>
            <person name="Lee S."/>
        </authorList>
    </citation>
    <scope>NUCLEOTIDE SEQUENCE [LARGE SCALE GENOMIC DNA]</scope>
    <source>
        <strain evidence="1 2">H1</strain>
    </source>
</reference>
<evidence type="ECO:0000313" key="1">
    <source>
        <dbReference type="EMBL" id="ONG37418.1"/>
    </source>
</evidence>
<accession>A0A1S8CQL8</accession>
<organism evidence="1 2">
    <name type="scientific">Alkanindiges hydrocarboniclasticus</name>
    <dbReference type="NCBI Taxonomy" id="1907941"/>
    <lineage>
        <taxon>Bacteria</taxon>
        <taxon>Pseudomonadati</taxon>
        <taxon>Pseudomonadota</taxon>
        <taxon>Gammaproteobacteria</taxon>
        <taxon>Moraxellales</taxon>
        <taxon>Moraxellaceae</taxon>
        <taxon>Alkanindiges</taxon>
    </lineage>
</organism>
<name>A0A1S8CQL8_9GAMM</name>
<dbReference type="AlphaFoldDB" id="A0A1S8CQL8"/>
<sequence>MIEIAITIRGLFLNILKASTYTDNTNGSCAYACYFAKYALDKFTDFRTAYRGGDGNGDGGYIDAHGNFHGHYWLEVLTAAGSYIIDITADQFGDKPVVVLALNQTSHYVAGCQKTVDEHFTDFLAPLASHFE</sequence>
<dbReference type="Proteomes" id="UP000192132">
    <property type="component" value="Unassembled WGS sequence"/>
</dbReference>
<gene>
    <name evidence="1" type="ORF">BKE30_14410</name>
</gene>